<dbReference type="RefSeq" id="WP_345316963.1">
    <property type="nucleotide sequence ID" value="NZ_BAABLF010000013.1"/>
</dbReference>
<dbReference type="CDD" id="cd04301">
    <property type="entry name" value="NAT_SF"/>
    <property type="match status" value="1"/>
</dbReference>
<dbReference type="Proteomes" id="UP001501600">
    <property type="component" value="Unassembled WGS sequence"/>
</dbReference>
<gene>
    <name evidence="2" type="ORF">GCM10025772_20440</name>
</gene>
<dbReference type="EMBL" id="BAABLF010000013">
    <property type="protein sequence ID" value="GAA5192104.1"/>
    <property type="molecule type" value="Genomic_DNA"/>
</dbReference>
<dbReference type="PANTHER" id="PTHR43072:SF8">
    <property type="entry name" value="ACYLTRANSFERASE FABY-RELATED"/>
    <property type="match status" value="1"/>
</dbReference>
<keyword evidence="3" id="KW-1185">Reference proteome</keyword>
<dbReference type="SUPFAM" id="SSF55729">
    <property type="entry name" value="Acyl-CoA N-acyltransferases (Nat)"/>
    <property type="match status" value="1"/>
</dbReference>
<dbReference type="InterPro" id="IPR000182">
    <property type="entry name" value="GNAT_dom"/>
</dbReference>
<feature type="domain" description="N-acetyltransferase" evidence="1">
    <location>
        <begin position="3"/>
        <end position="163"/>
    </location>
</feature>
<name>A0ABP9S7E7_9GAMM</name>
<evidence type="ECO:0000313" key="3">
    <source>
        <dbReference type="Proteomes" id="UP001501600"/>
    </source>
</evidence>
<dbReference type="PANTHER" id="PTHR43072">
    <property type="entry name" value="N-ACETYLTRANSFERASE"/>
    <property type="match status" value="1"/>
</dbReference>
<organism evidence="2 3">
    <name type="scientific">Ferrimonas gelatinilytica</name>
    <dbReference type="NCBI Taxonomy" id="1255257"/>
    <lineage>
        <taxon>Bacteria</taxon>
        <taxon>Pseudomonadati</taxon>
        <taxon>Pseudomonadota</taxon>
        <taxon>Gammaproteobacteria</taxon>
        <taxon>Alteromonadales</taxon>
        <taxon>Ferrimonadaceae</taxon>
        <taxon>Ferrimonas</taxon>
    </lineage>
</organism>
<sequence length="163" mass="17928">MTIQIRPFQHGDIAPVLAIYNHAILNHSATFEEQPLAAETMAQRLTTIGTEFPVLVAVSAEEVVGYAYGNHYKPRSAYRFCAEISVYLAESAQGQGIGQKLTSALLEALKAQGITQVLAVITSPNPVSEGMHRKLGFRPCGLLKSVGYKFERWHDVGLWQKSL</sequence>
<comment type="caution">
    <text evidence="2">The sequence shown here is derived from an EMBL/GenBank/DDBJ whole genome shotgun (WGS) entry which is preliminary data.</text>
</comment>
<dbReference type="PROSITE" id="PS51186">
    <property type="entry name" value="GNAT"/>
    <property type="match status" value="1"/>
</dbReference>
<protein>
    <submittedName>
        <fullName evidence="2">GNAT family N-acetyltransferase</fullName>
    </submittedName>
</protein>
<dbReference type="Pfam" id="PF13420">
    <property type="entry name" value="Acetyltransf_4"/>
    <property type="match status" value="1"/>
</dbReference>
<proteinExistence type="predicted"/>
<dbReference type="Gene3D" id="3.40.630.30">
    <property type="match status" value="1"/>
</dbReference>
<evidence type="ECO:0000259" key="1">
    <source>
        <dbReference type="PROSITE" id="PS51186"/>
    </source>
</evidence>
<dbReference type="InterPro" id="IPR016181">
    <property type="entry name" value="Acyl_CoA_acyltransferase"/>
</dbReference>
<accession>A0ABP9S7E7</accession>
<evidence type="ECO:0000313" key="2">
    <source>
        <dbReference type="EMBL" id="GAA5192104.1"/>
    </source>
</evidence>
<reference evidence="3" key="1">
    <citation type="journal article" date="2019" name="Int. J. Syst. Evol. Microbiol.">
        <title>The Global Catalogue of Microorganisms (GCM) 10K type strain sequencing project: providing services to taxonomists for standard genome sequencing and annotation.</title>
        <authorList>
            <consortium name="The Broad Institute Genomics Platform"/>
            <consortium name="The Broad Institute Genome Sequencing Center for Infectious Disease"/>
            <person name="Wu L."/>
            <person name="Ma J."/>
        </authorList>
    </citation>
    <scope>NUCLEOTIDE SEQUENCE [LARGE SCALE GENOMIC DNA]</scope>
    <source>
        <strain evidence="3">JCM 18720</strain>
    </source>
</reference>